<name>A0A6A5X8S8_9PLEO</name>
<protein>
    <submittedName>
        <fullName evidence="1">Uncharacterized protein</fullName>
    </submittedName>
</protein>
<gene>
    <name evidence="1" type="ORF">BU24DRAFT_87216</name>
</gene>
<reference evidence="1" key="1">
    <citation type="journal article" date="2020" name="Stud. Mycol.">
        <title>101 Dothideomycetes genomes: a test case for predicting lifestyles and emergence of pathogens.</title>
        <authorList>
            <person name="Haridas S."/>
            <person name="Albert R."/>
            <person name="Binder M."/>
            <person name="Bloem J."/>
            <person name="Labutti K."/>
            <person name="Salamov A."/>
            <person name="Andreopoulos B."/>
            <person name="Baker S."/>
            <person name="Barry K."/>
            <person name="Bills G."/>
            <person name="Bluhm B."/>
            <person name="Cannon C."/>
            <person name="Castanera R."/>
            <person name="Culley D."/>
            <person name="Daum C."/>
            <person name="Ezra D."/>
            <person name="Gonzalez J."/>
            <person name="Henrissat B."/>
            <person name="Kuo A."/>
            <person name="Liang C."/>
            <person name="Lipzen A."/>
            <person name="Lutzoni F."/>
            <person name="Magnuson J."/>
            <person name="Mondo S."/>
            <person name="Nolan M."/>
            <person name="Ohm R."/>
            <person name="Pangilinan J."/>
            <person name="Park H.-J."/>
            <person name="Ramirez L."/>
            <person name="Alfaro M."/>
            <person name="Sun H."/>
            <person name="Tritt A."/>
            <person name="Yoshinaga Y."/>
            <person name="Zwiers L.-H."/>
            <person name="Turgeon B."/>
            <person name="Goodwin S."/>
            <person name="Spatafora J."/>
            <person name="Crous P."/>
            <person name="Grigoriev I."/>
        </authorList>
    </citation>
    <scope>NUCLEOTIDE SEQUENCE</scope>
    <source>
        <strain evidence="1">CBS 175.79</strain>
    </source>
</reference>
<dbReference type="Proteomes" id="UP000799778">
    <property type="component" value="Unassembled WGS sequence"/>
</dbReference>
<dbReference type="GeneID" id="54292129"/>
<keyword evidence="2" id="KW-1185">Reference proteome</keyword>
<dbReference type="EMBL" id="ML978079">
    <property type="protein sequence ID" value="KAF2009321.1"/>
    <property type="molecule type" value="Genomic_DNA"/>
</dbReference>
<evidence type="ECO:0000313" key="2">
    <source>
        <dbReference type="Proteomes" id="UP000799778"/>
    </source>
</evidence>
<evidence type="ECO:0000313" key="1">
    <source>
        <dbReference type="EMBL" id="KAF2009321.1"/>
    </source>
</evidence>
<accession>A0A6A5X8S8</accession>
<dbReference type="AlphaFoldDB" id="A0A6A5X8S8"/>
<dbReference type="OrthoDB" id="3741380at2759"/>
<proteinExistence type="predicted"/>
<organism evidence="1 2">
    <name type="scientific">Aaosphaeria arxii CBS 175.79</name>
    <dbReference type="NCBI Taxonomy" id="1450172"/>
    <lineage>
        <taxon>Eukaryota</taxon>
        <taxon>Fungi</taxon>
        <taxon>Dikarya</taxon>
        <taxon>Ascomycota</taxon>
        <taxon>Pezizomycotina</taxon>
        <taxon>Dothideomycetes</taxon>
        <taxon>Pleosporomycetidae</taxon>
        <taxon>Pleosporales</taxon>
        <taxon>Pleosporales incertae sedis</taxon>
        <taxon>Aaosphaeria</taxon>
    </lineage>
</organism>
<dbReference type="RefSeq" id="XP_033377660.1">
    <property type="nucleotide sequence ID" value="XM_033534732.1"/>
</dbReference>
<sequence length="295" mass="33179">MRLLFPELPPELRNAIYAETFDHSAPASSNGLPFVSKAYELAHTSLRITPIHRGNISLLQLQKYKFLEAREYFTQLVANNAELHITIVFKGHVNTFVQEHWNDKVTTHFKKIIKKFPWLSKVKRWDVDVFWKPPARTYGQGKPAVLARIMNGMVGTVLSFQDSSVRSRSGESRVVLHIDKMLACALWHQRLDLGLHCFLTTSVAVKREVREVCLDVEPESSRAAVGAGMVATADSEGGLVAEEVMVTRRILEDGESRWQVPERVAAKGGRWLPDAVWVKLVDHCGASGEISIVKL</sequence>